<dbReference type="AlphaFoldDB" id="A0A1S1QL36"/>
<evidence type="ECO:0000313" key="3">
    <source>
        <dbReference type="Proteomes" id="UP000179627"/>
    </source>
</evidence>
<evidence type="ECO:0008006" key="4">
    <source>
        <dbReference type="Google" id="ProtNLM"/>
    </source>
</evidence>
<dbReference type="Proteomes" id="UP000179627">
    <property type="component" value="Unassembled WGS sequence"/>
</dbReference>
<dbReference type="NCBIfam" id="TIGR02913">
    <property type="entry name" value="HAF_rpt"/>
    <property type="match status" value="3"/>
</dbReference>
<dbReference type="InterPro" id="IPR014262">
    <property type="entry name" value="HAF_rpt"/>
</dbReference>
<feature type="signal peptide" evidence="1">
    <location>
        <begin position="1"/>
        <end position="23"/>
    </location>
</feature>
<dbReference type="EMBL" id="MBLM01000121">
    <property type="protein sequence ID" value="OHV35478.1"/>
    <property type="molecule type" value="Genomic_DNA"/>
</dbReference>
<name>A0A1S1QL36_9ACTN</name>
<evidence type="ECO:0000256" key="1">
    <source>
        <dbReference type="SAM" id="SignalP"/>
    </source>
</evidence>
<keyword evidence="3" id="KW-1185">Reference proteome</keyword>
<keyword evidence="1" id="KW-0732">Signal</keyword>
<accession>A0A1S1QL36</accession>
<evidence type="ECO:0000313" key="2">
    <source>
        <dbReference type="EMBL" id="OHV35478.1"/>
    </source>
</evidence>
<feature type="chain" id="PRO_5039255056" description="HAF family repeat protein" evidence="1">
    <location>
        <begin position="24"/>
        <end position="391"/>
    </location>
</feature>
<sequence>MSIRRRIRVAVSFLAAATVVLLAAPTEAAGGPPAVPLTARDLTPQWAGGSRVVAVNDVGQALVSTGPDSPSYLWARGRLTPLTYDGRPIEPIGLNNRGQVIGHGQSASGAPVAVRWERGTATLLPVPGDTVIPADINDRGQVVAISAELDGPEPVVRAYLSGSDGRTARDLGVVPSLANASLHVNESGQVAGTRTGEGGPVYGMPSGFLWADGRVTDLGSLGGDSTQVTALNARGQVVGQSVRADGRTHAFFWSAGTMTDLGTPGGDYSRATALNDLGLVTGTSTDAGGQQDAFVWSAGRPITPLGLTGLAAEAVDVNNRGQVIATATGSTGPGSPYLTRGFLWHAGKLTPLAALGGPDATPAAISATGTIGGSGSLPSGGTHAALWTAGP</sequence>
<comment type="caution">
    <text evidence="2">The sequence shown here is derived from an EMBL/GenBank/DDBJ whole genome shotgun (WGS) entry which is preliminary data.</text>
</comment>
<gene>
    <name evidence="2" type="ORF">CC117_19835</name>
</gene>
<organism evidence="2 3">
    <name type="scientific">Parafrankia colletiae</name>
    <dbReference type="NCBI Taxonomy" id="573497"/>
    <lineage>
        <taxon>Bacteria</taxon>
        <taxon>Bacillati</taxon>
        <taxon>Actinomycetota</taxon>
        <taxon>Actinomycetes</taxon>
        <taxon>Frankiales</taxon>
        <taxon>Frankiaceae</taxon>
        <taxon>Parafrankia</taxon>
    </lineage>
</organism>
<reference evidence="3" key="1">
    <citation type="submission" date="2016-07" db="EMBL/GenBank/DDBJ databases">
        <title>Sequence Frankia sp. strain CcI1.17.</title>
        <authorList>
            <person name="Ghodhbane-Gtari F."/>
            <person name="Swanson E."/>
            <person name="Gueddou A."/>
            <person name="Morris K."/>
            <person name="Hezbri K."/>
            <person name="Ktari A."/>
            <person name="Nouioui I."/>
            <person name="Abebe-Akele F."/>
            <person name="Simpson S."/>
            <person name="Thomas K."/>
            <person name="Gtari M."/>
            <person name="Tisa L.S."/>
            <person name="Hurst S."/>
        </authorList>
    </citation>
    <scope>NUCLEOTIDE SEQUENCE [LARGE SCALE GENOMIC DNA]</scope>
    <source>
        <strain evidence="3">Cc1.17</strain>
    </source>
</reference>
<proteinExistence type="predicted"/>
<protein>
    <recommendedName>
        <fullName evidence="4">HAF family repeat protein</fullName>
    </recommendedName>
</protein>